<protein>
    <recommendedName>
        <fullName evidence="1">ORC1/DEAH AAA+ ATPase domain-containing protein</fullName>
    </recommendedName>
</protein>
<reference evidence="2 3" key="1">
    <citation type="submission" date="2016-05" db="EMBL/GenBank/DDBJ databases">
        <title>Non-Contiguous Finished Genome Sequence of Streptomyces parvulus 2297 Integrated Site-Specifically with Actinophage R4.</title>
        <authorList>
            <person name="Nishizawa T."/>
            <person name="Miura T."/>
            <person name="Harada C."/>
            <person name="Guo Y."/>
            <person name="Narisawa K."/>
            <person name="Ohta H."/>
            <person name="Takahashi H."/>
            <person name="Shirai M."/>
        </authorList>
    </citation>
    <scope>NUCLEOTIDE SEQUENCE [LARGE SCALE GENOMIC DNA]</scope>
    <source>
        <strain evidence="2 3">2297</strain>
    </source>
</reference>
<dbReference type="Pfam" id="PF13401">
    <property type="entry name" value="AAA_22"/>
    <property type="match status" value="1"/>
</dbReference>
<dbReference type="KEGG" id="spav:Spa2297_27455"/>
<evidence type="ECO:0000313" key="2">
    <source>
        <dbReference type="EMBL" id="ANJ10388.1"/>
    </source>
</evidence>
<name>A0A191V662_9ACTN</name>
<dbReference type="EMBL" id="CP015866">
    <property type="protein sequence ID" value="ANJ10388.1"/>
    <property type="molecule type" value="Genomic_DNA"/>
</dbReference>
<sequence>MIDSDLSSETLSWLTGTWLPKGPPVTVIAGFSGVGKTATVAQFAGMVTCPTIVETVPAGGYDLDELVFNVAGALEEAGRPEMADHLGERYPQAFVRALSQPVLIVLDDFQELLDAAGHPPGSMQTIISAISSRIPSLSGRLLLVGNRIPEEEPWLEGTRIRRFNPPPAHEASSLLGRLLADRGIDREVSPHLRQDVANWLGCNPRAIHALVACLMHDSLDQLIRLDSDSWETRDETISAELVRQLEAMFISRTVRHLTDDARTLLDALSIHRRPFTKDAIERVRSQVQDVNAARRELSSFFILERQGSRHSLNRVSREIARSGLSLDARKLQRFHSLAGDHYKRHFNVRQNDTRSDYSAEFIEARHHLVNSDRESEFHDIAQQFRSRLQVMYNNHGSVPGDATAQRRLLATLWAVLDGTQGPHAGLRLLFAKLLLARSASGDDLLAYRQVTKASRGSKRNDVWILRAKLAAQLDGSTAARAVVDQAEGALPAGMVVQIIQVAAKSLAEKGALREALRLLDGVSQEVLEQRGSWVIHQLQATLLSHLGRDVEAIDTLVAAFKRLGLTVGGTSRLVEEGAMIAAASRNHKALRRIQLAILENDGIDGTEELSTLCETLMLKIKGNFSAAAEVAASHSHYVTLRAQQAFCHLCENEPEKAVEAFEGTNSRHFLGWLKAVTALSMINARNNNRYADWIDGYAREEGVTPAEVTDQYLLERWDATARTLGPSPAFYYPELPASLTGLPVDLRRLQHGDSCLIGVAVEKVRFGVPYRKPGIKAGRESNTVRIYRPNGDIYIAGYVQREGDQSVSNYNFSGSQIGAVGDQASASNNTFQQFSATSGSDLASLASELGKLSSALRQRPAEERDEAALAEIDAAAVAAAEGDEAKTRGHLARAGQWALTAATAVGAGVAAAWIEGAIGL</sequence>
<feature type="domain" description="ORC1/DEAH AAA+ ATPase" evidence="1">
    <location>
        <begin position="24"/>
        <end position="125"/>
    </location>
</feature>
<evidence type="ECO:0000259" key="1">
    <source>
        <dbReference type="Pfam" id="PF13401"/>
    </source>
</evidence>
<dbReference type="GO" id="GO:0016887">
    <property type="term" value="F:ATP hydrolysis activity"/>
    <property type="evidence" value="ECO:0007669"/>
    <property type="project" value="InterPro"/>
</dbReference>
<organism evidence="2 3">
    <name type="scientific">Streptomyces parvulus</name>
    <dbReference type="NCBI Taxonomy" id="146923"/>
    <lineage>
        <taxon>Bacteria</taxon>
        <taxon>Bacillati</taxon>
        <taxon>Actinomycetota</taxon>
        <taxon>Actinomycetes</taxon>
        <taxon>Kitasatosporales</taxon>
        <taxon>Streptomycetaceae</taxon>
        <taxon>Streptomyces</taxon>
    </lineage>
</organism>
<dbReference type="Proteomes" id="UP000078468">
    <property type="component" value="Chromosome"/>
</dbReference>
<proteinExistence type="predicted"/>
<evidence type="ECO:0000313" key="3">
    <source>
        <dbReference type="Proteomes" id="UP000078468"/>
    </source>
</evidence>
<gene>
    <name evidence="2" type="ORF">Spa2297_27455</name>
</gene>
<accession>A0A191V662</accession>
<dbReference type="SUPFAM" id="SSF52540">
    <property type="entry name" value="P-loop containing nucleoside triphosphate hydrolases"/>
    <property type="match status" value="1"/>
</dbReference>
<dbReference type="InterPro" id="IPR027417">
    <property type="entry name" value="P-loop_NTPase"/>
</dbReference>
<dbReference type="AlphaFoldDB" id="A0A191V662"/>
<dbReference type="InterPro" id="IPR049945">
    <property type="entry name" value="AAA_22"/>
</dbReference>